<accession>A0AC60NY04</accession>
<evidence type="ECO:0000313" key="2">
    <source>
        <dbReference type="Proteomes" id="UP000805193"/>
    </source>
</evidence>
<evidence type="ECO:0000313" key="1">
    <source>
        <dbReference type="EMBL" id="KAG0412033.1"/>
    </source>
</evidence>
<dbReference type="Proteomes" id="UP000805193">
    <property type="component" value="Unassembled WGS sequence"/>
</dbReference>
<organism evidence="1 2">
    <name type="scientific">Ixodes persulcatus</name>
    <name type="common">Taiga tick</name>
    <dbReference type="NCBI Taxonomy" id="34615"/>
    <lineage>
        <taxon>Eukaryota</taxon>
        <taxon>Metazoa</taxon>
        <taxon>Ecdysozoa</taxon>
        <taxon>Arthropoda</taxon>
        <taxon>Chelicerata</taxon>
        <taxon>Arachnida</taxon>
        <taxon>Acari</taxon>
        <taxon>Parasitiformes</taxon>
        <taxon>Ixodida</taxon>
        <taxon>Ixodoidea</taxon>
        <taxon>Ixodidae</taxon>
        <taxon>Ixodinae</taxon>
        <taxon>Ixodes</taxon>
    </lineage>
</organism>
<reference evidence="1 2" key="1">
    <citation type="journal article" date="2020" name="Cell">
        <title>Large-Scale Comparative Analyses of Tick Genomes Elucidate Their Genetic Diversity and Vector Capacities.</title>
        <authorList>
            <consortium name="Tick Genome and Microbiome Consortium (TIGMIC)"/>
            <person name="Jia N."/>
            <person name="Wang J."/>
            <person name="Shi W."/>
            <person name="Du L."/>
            <person name="Sun Y."/>
            <person name="Zhan W."/>
            <person name="Jiang J.F."/>
            <person name="Wang Q."/>
            <person name="Zhang B."/>
            <person name="Ji P."/>
            <person name="Bell-Sakyi L."/>
            <person name="Cui X.M."/>
            <person name="Yuan T.T."/>
            <person name="Jiang B.G."/>
            <person name="Yang W.F."/>
            <person name="Lam T.T."/>
            <person name="Chang Q.C."/>
            <person name="Ding S.J."/>
            <person name="Wang X.J."/>
            <person name="Zhu J.G."/>
            <person name="Ruan X.D."/>
            <person name="Zhao L."/>
            <person name="Wei J.T."/>
            <person name="Ye R.Z."/>
            <person name="Que T.C."/>
            <person name="Du C.H."/>
            <person name="Zhou Y.H."/>
            <person name="Cheng J.X."/>
            <person name="Dai P.F."/>
            <person name="Guo W.B."/>
            <person name="Han X.H."/>
            <person name="Huang E.J."/>
            <person name="Li L.F."/>
            <person name="Wei W."/>
            <person name="Gao Y.C."/>
            <person name="Liu J.Z."/>
            <person name="Shao H.Z."/>
            <person name="Wang X."/>
            <person name="Wang C.C."/>
            <person name="Yang T.C."/>
            <person name="Huo Q.B."/>
            <person name="Li W."/>
            <person name="Chen H.Y."/>
            <person name="Chen S.E."/>
            <person name="Zhou L.G."/>
            <person name="Ni X.B."/>
            <person name="Tian J.H."/>
            <person name="Sheng Y."/>
            <person name="Liu T."/>
            <person name="Pan Y.S."/>
            <person name="Xia L.Y."/>
            <person name="Li J."/>
            <person name="Zhao F."/>
            <person name="Cao W.C."/>
        </authorList>
    </citation>
    <scope>NUCLEOTIDE SEQUENCE [LARGE SCALE GENOMIC DNA]</scope>
    <source>
        <strain evidence="1">Iper-2018</strain>
    </source>
</reference>
<proteinExistence type="predicted"/>
<gene>
    <name evidence="1" type="ORF">HPB47_010829</name>
</gene>
<protein>
    <submittedName>
        <fullName evidence="1">Uncharacterized protein</fullName>
    </submittedName>
</protein>
<name>A0AC60NY04_IXOPE</name>
<sequence>MAPPRREPPAPQYSRRQEVRVQVRPEQVVPRKTDVWRTADRLPVVLPLRGSRPYLPPLPLPANRATQLPPEQPTPRLHLAACPGRRRHDVQLRRCTYPVVRACRPCLAGKTKRGNSWSGGFKGGFGGSYSGGYRSGFSGGSFGGGVYPVGPGFGGGLAPASFAPVNFRPGAPTFIPGGATKVILVKVKHLGTTTHPGGFGPGPSGPFGAGPFGHGGGGVVPGAPFGGGFGGGQHGGGFGGLKGGKGWW</sequence>
<comment type="caution">
    <text evidence="1">The sequence shown here is derived from an EMBL/GenBank/DDBJ whole genome shotgun (WGS) entry which is preliminary data.</text>
</comment>
<dbReference type="EMBL" id="JABSTQ010011380">
    <property type="protein sequence ID" value="KAG0412033.1"/>
    <property type="molecule type" value="Genomic_DNA"/>
</dbReference>
<keyword evidence="2" id="KW-1185">Reference proteome</keyword>